<dbReference type="Gene3D" id="2.70.98.10">
    <property type="match status" value="1"/>
</dbReference>
<proteinExistence type="predicted"/>
<sequence>MARIFGQEYSRDELLKRVGSISQLGGVTATEFSDGKARGVRAAEFNTGSGLHFTVLLDRGLDISAADYCGRSLCWQSVTEDHASN</sequence>
<dbReference type="GO" id="GO:0030246">
    <property type="term" value="F:carbohydrate binding"/>
    <property type="evidence" value="ECO:0007669"/>
    <property type="project" value="InterPro"/>
</dbReference>
<dbReference type="Proteomes" id="UP000229740">
    <property type="component" value="Unassembled WGS sequence"/>
</dbReference>
<reference evidence="1 2" key="1">
    <citation type="submission" date="2017-10" db="EMBL/GenBank/DDBJ databases">
        <title>Novel microbial diversity and functional potential in the marine mammal oral microbiome.</title>
        <authorList>
            <person name="Dudek N.K."/>
            <person name="Sun C.L."/>
            <person name="Burstein D."/>
            <person name="Kantor R.S."/>
            <person name="Aliaga Goltsman D.S."/>
            <person name="Bik E.M."/>
            <person name="Thomas B.C."/>
            <person name="Banfield J.F."/>
            <person name="Relman D.A."/>
        </authorList>
    </citation>
    <scope>NUCLEOTIDE SEQUENCE [LARGE SCALE GENOMIC DNA]</scope>
    <source>
        <strain evidence="1">DOLZORAL124_49_17</strain>
    </source>
</reference>
<dbReference type="InterPro" id="IPR014718">
    <property type="entry name" value="GH-type_carb-bd"/>
</dbReference>
<evidence type="ECO:0000313" key="1">
    <source>
        <dbReference type="EMBL" id="PID58663.1"/>
    </source>
</evidence>
<gene>
    <name evidence="1" type="ORF">CSB45_03725</name>
</gene>
<organism evidence="1 2">
    <name type="scientific">candidate division KSB3 bacterium</name>
    <dbReference type="NCBI Taxonomy" id="2044937"/>
    <lineage>
        <taxon>Bacteria</taxon>
        <taxon>candidate division KSB3</taxon>
    </lineage>
</organism>
<protein>
    <submittedName>
        <fullName evidence="1">Uncharacterized protein</fullName>
    </submittedName>
</protein>
<comment type="caution">
    <text evidence="1">The sequence shown here is derived from an EMBL/GenBank/DDBJ whole genome shotgun (WGS) entry which is preliminary data.</text>
</comment>
<dbReference type="Pfam" id="PF14486">
    <property type="entry name" value="DUF4432"/>
    <property type="match status" value="1"/>
</dbReference>
<evidence type="ECO:0000313" key="2">
    <source>
        <dbReference type="Proteomes" id="UP000229740"/>
    </source>
</evidence>
<name>A0A2G6E9B1_9BACT</name>
<dbReference type="AlphaFoldDB" id="A0A2G6E9B1"/>
<accession>A0A2G6E9B1</accession>
<dbReference type="InterPro" id="IPR027839">
    <property type="entry name" value="DUF4432"/>
</dbReference>
<dbReference type="EMBL" id="PDPS01000022">
    <property type="protein sequence ID" value="PID58663.1"/>
    <property type="molecule type" value="Genomic_DNA"/>
</dbReference>